<reference evidence="1" key="1">
    <citation type="submission" date="2022-01" db="EMBL/GenBank/DDBJ databases">
        <title>Genome sequence and assembly of Parabukholderia sp. RG36.</title>
        <authorList>
            <person name="Chhetri G."/>
        </authorList>
    </citation>
    <scope>NUCLEOTIDE SEQUENCE</scope>
    <source>
        <strain evidence="1">RG36</strain>
    </source>
</reference>
<name>A0A9X1UP10_9BURK</name>
<evidence type="ECO:0000313" key="1">
    <source>
        <dbReference type="EMBL" id="MCG5079020.1"/>
    </source>
</evidence>
<keyword evidence="2" id="KW-1185">Reference proteome</keyword>
<comment type="caution">
    <text evidence="1">The sequence shown here is derived from an EMBL/GenBank/DDBJ whole genome shotgun (WGS) entry which is preliminary data.</text>
</comment>
<gene>
    <name evidence="1" type="primary">tnpB</name>
    <name evidence="1" type="ORF">L5014_37895</name>
</gene>
<dbReference type="InterPro" id="IPR008878">
    <property type="entry name" value="Transposase_IS66_Orf2"/>
</dbReference>
<proteinExistence type="predicted"/>
<protein>
    <submittedName>
        <fullName evidence="1">IS66 family insertion sequence element accessory protein TnpB</fullName>
    </submittedName>
</protein>
<dbReference type="NCBIfam" id="NF033819">
    <property type="entry name" value="IS66_TnpB"/>
    <property type="match status" value="1"/>
</dbReference>
<dbReference type="EMBL" id="JAKLJA010000089">
    <property type="protein sequence ID" value="MCG5079020.1"/>
    <property type="molecule type" value="Genomic_DNA"/>
</dbReference>
<sequence length="116" mass="13160">MMMLSTAVKVYIAAEPIDMRKSIDSLSMLVRPMFDQDALSGHVFVFYGRRRDKIKVLVYDRTGFWLMYKRFECGSLADPAAIARRGISLAELTTWLEGIDVGVRRRVRAVNATVVA</sequence>
<evidence type="ECO:0000313" key="2">
    <source>
        <dbReference type="Proteomes" id="UP001139308"/>
    </source>
</evidence>
<dbReference type="Proteomes" id="UP001139308">
    <property type="component" value="Unassembled WGS sequence"/>
</dbReference>
<dbReference type="AlphaFoldDB" id="A0A9X1UP10"/>
<dbReference type="Pfam" id="PF05717">
    <property type="entry name" value="TnpB_IS66"/>
    <property type="match status" value="1"/>
</dbReference>
<dbReference type="PANTHER" id="PTHR36455:SF1">
    <property type="entry name" value="BLR8292 PROTEIN"/>
    <property type="match status" value="1"/>
</dbReference>
<dbReference type="RefSeq" id="WP_238468988.1">
    <property type="nucleotide sequence ID" value="NZ_JAKLJA010000089.1"/>
</dbReference>
<accession>A0A9X1UP10</accession>
<dbReference type="PANTHER" id="PTHR36455">
    <property type="match status" value="1"/>
</dbReference>
<organism evidence="1 2">
    <name type="scientific">Paraburkholderia tagetis</name>
    <dbReference type="NCBI Taxonomy" id="2913261"/>
    <lineage>
        <taxon>Bacteria</taxon>
        <taxon>Pseudomonadati</taxon>
        <taxon>Pseudomonadota</taxon>
        <taxon>Betaproteobacteria</taxon>
        <taxon>Burkholderiales</taxon>
        <taxon>Burkholderiaceae</taxon>
        <taxon>Paraburkholderia</taxon>
    </lineage>
</organism>